<protein>
    <submittedName>
        <fullName evidence="2">DUF4013 domain-containing protein</fullName>
    </submittedName>
</protein>
<keyword evidence="3" id="KW-1185">Reference proteome</keyword>
<dbReference type="InterPro" id="IPR025098">
    <property type="entry name" value="DUF4013"/>
</dbReference>
<keyword evidence="1" id="KW-0472">Membrane</keyword>
<accession>A0ABD6CQD4</accession>
<evidence type="ECO:0000256" key="1">
    <source>
        <dbReference type="SAM" id="Phobius"/>
    </source>
</evidence>
<feature type="transmembrane region" description="Helical" evidence="1">
    <location>
        <begin position="15"/>
        <end position="38"/>
    </location>
</feature>
<gene>
    <name evidence="2" type="ORF">ACFSBX_13040</name>
</gene>
<comment type="caution">
    <text evidence="2">The sequence shown here is derived from an EMBL/GenBank/DDBJ whole genome shotgun (WGS) entry which is preliminary data.</text>
</comment>
<dbReference type="EMBL" id="JBHUDK010000011">
    <property type="protein sequence ID" value="MFD1599882.1"/>
    <property type="molecule type" value="Genomic_DNA"/>
</dbReference>
<name>A0ABD6CQD4_9EURY</name>
<dbReference type="RefSeq" id="WP_256422402.1">
    <property type="nucleotide sequence ID" value="NZ_JANHDI010000012.1"/>
</dbReference>
<dbReference type="Pfam" id="PF13197">
    <property type="entry name" value="DUF4013"/>
    <property type="match status" value="1"/>
</dbReference>
<keyword evidence="1" id="KW-0812">Transmembrane</keyword>
<sequence>MLSDALSYPLNGDSWLRTILVGGLLSLLTVFVIPIFFLQGYYVRILRGSSSGDPEAPTFSDWGDLLVDGLKLFAVNLLVSLVVLVAMFVVAAIFGAGSLLSGGGPAADPGAGAGGIFAAVGVLGFLLFIAVVLAVGYVAPGMFANFAREDSIAAAFDVSTIIDGVATTEYLTAWVLAVAVGLVLGSIASLLSVVVVGIFGLFYVQVVTYYLFGRGFADGLAGKRGGAAATTY</sequence>
<proteinExistence type="predicted"/>
<evidence type="ECO:0000313" key="3">
    <source>
        <dbReference type="Proteomes" id="UP001597085"/>
    </source>
</evidence>
<keyword evidence="1" id="KW-1133">Transmembrane helix</keyword>
<reference evidence="2 3" key="1">
    <citation type="journal article" date="2019" name="Int. J. Syst. Evol. Microbiol.">
        <title>The Global Catalogue of Microorganisms (GCM) 10K type strain sequencing project: providing services to taxonomists for standard genome sequencing and annotation.</title>
        <authorList>
            <consortium name="The Broad Institute Genomics Platform"/>
            <consortium name="The Broad Institute Genome Sequencing Center for Infectious Disease"/>
            <person name="Wu L."/>
            <person name="Ma J."/>
        </authorList>
    </citation>
    <scope>NUCLEOTIDE SEQUENCE [LARGE SCALE GENOMIC DNA]</scope>
    <source>
        <strain evidence="2 3">CGMCC 1.12121</strain>
    </source>
</reference>
<feature type="transmembrane region" description="Helical" evidence="1">
    <location>
        <begin position="116"/>
        <end position="139"/>
    </location>
</feature>
<dbReference type="AlphaFoldDB" id="A0ABD6CQD4"/>
<dbReference type="Proteomes" id="UP001597085">
    <property type="component" value="Unassembled WGS sequence"/>
</dbReference>
<feature type="transmembrane region" description="Helical" evidence="1">
    <location>
        <begin position="72"/>
        <end position="96"/>
    </location>
</feature>
<evidence type="ECO:0000313" key="2">
    <source>
        <dbReference type="EMBL" id="MFD1599882.1"/>
    </source>
</evidence>
<organism evidence="2 3">
    <name type="scientific">Halobellus rarus</name>
    <dbReference type="NCBI Taxonomy" id="1126237"/>
    <lineage>
        <taxon>Archaea</taxon>
        <taxon>Methanobacteriati</taxon>
        <taxon>Methanobacteriota</taxon>
        <taxon>Stenosarchaea group</taxon>
        <taxon>Halobacteria</taxon>
        <taxon>Halobacteriales</taxon>
        <taxon>Haloferacaceae</taxon>
        <taxon>Halobellus</taxon>
    </lineage>
</organism>
<feature type="transmembrane region" description="Helical" evidence="1">
    <location>
        <begin position="174"/>
        <end position="204"/>
    </location>
</feature>